<dbReference type="HAMAP" id="MF_00201">
    <property type="entry name" value="RecO"/>
    <property type="match status" value="1"/>
</dbReference>
<dbReference type="InterPro" id="IPR003717">
    <property type="entry name" value="RecO"/>
</dbReference>
<evidence type="ECO:0000259" key="5">
    <source>
        <dbReference type="Pfam" id="PF11967"/>
    </source>
</evidence>
<gene>
    <name evidence="4" type="primary">recO</name>
    <name evidence="6" type="ORF">NCTC10723_00441</name>
</gene>
<organism evidence="6 7">
    <name type="scientific">Fusobacterium necrogenes</name>
    <dbReference type="NCBI Taxonomy" id="858"/>
    <lineage>
        <taxon>Bacteria</taxon>
        <taxon>Fusobacteriati</taxon>
        <taxon>Fusobacteriota</taxon>
        <taxon>Fusobacteriia</taxon>
        <taxon>Fusobacteriales</taxon>
        <taxon>Fusobacteriaceae</taxon>
        <taxon>Fusobacterium</taxon>
    </lineage>
</organism>
<dbReference type="NCBIfam" id="TIGR00613">
    <property type="entry name" value="reco"/>
    <property type="match status" value="1"/>
</dbReference>
<keyword evidence="3 4" id="KW-0234">DNA repair</keyword>
<dbReference type="AlphaFoldDB" id="A0A377GW65"/>
<evidence type="ECO:0000256" key="4">
    <source>
        <dbReference type="HAMAP-Rule" id="MF_00201"/>
    </source>
</evidence>
<evidence type="ECO:0000256" key="3">
    <source>
        <dbReference type="ARBA" id="ARBA00023204"/>
    </source>
</evidence>
<dbReference type="Gene3D" id="2.40.50.140">
    <property type="entry name" value="Nucleic acid-binding proteins"/>
    <property type="match status" value="1"/>
</dbReference>
<comment type="similarity">
    <text evidence="4">Belongs to the RecO family.</text>
</comment>
<sequence>MIKFINDNGIVINKRDFGEADRYITVFTENFGKIIFLLKGIRKSKKRELSSVDTLTLSKFTFYRKGENFFISNFLELDPYLEIKSNLENLGITLYILGVLNLVLMEHNRKKSLYNITIKTLNYLKDSGDKRKNYILLGYYLHYLIKNEGLEINMGEGYNFSYEKSRFLEIPESYTCKLSKNEKDIVQLFITGKVRNIVDGKYLFEDIKNVINLFEKYMNYHLGIYLKLKDYVMGVEND</sequence>
<dbReference type="SUPFAM" id="SSF50249">
    <property type="entry name" value="Nucleic acid-binding proteins"/>
    <property type="match status" value="1"/>
</dbReference>
<keyword evidence="1 4" id="KW-0227">DNA damage</keyword>
<feature type="domain" description="DNA replication/recombination mediator RecO N-terminal" evidence="5">
    <location>
        <begin position="4"/>
        <end position="68"/>
    </location>
</feature>
<evidence type="ECO:0000313" key="6">
    <source>
        <dbReference type="EMBL" id="STO31002.1"/>
    </source>
</evidence>
<keyword evidence="7" id="KW-1185">Reference proteome</keyword>
<accession>A0A377GW65</accession>
<evidence type="ECO:0000313" key="7">
    <source>
        <dbReference type="Proteomes" id="UP000255328"/>
    </source>
</evidence>
<dbReference type="PANTHER" id="PTHR33991:SF1">
    <property type="entry name" value="DNA REPAIR PROTEIN RECO"/>
    <property type="match status" value="1"/>
</dbReference>
<dbReference type="GO" id="GO:0043590">
    <property type="term" value="C:bacterial nucleoid"/>
    <property type="evidence" value="ECO:0007669"/>
    <property type="project" value="TreeGrafter"/>
</dbReference>
<evidence type="ECO:0000256" key="2">
    <source>
        <dbReference type="ARBA" id="ARBA00023172"/>
    </source>
</evidence>
<name>A0A377GW65_9FUSO</name>
<proteinExistence type="inferred from homology"/>
<evidence type="ECO:0000256" key="1">
    <source>
        <dbReference type="ARBA" id="ARBA00022763"/>
    </source>
</evidence>
<dbReference type="PANTHER" id="PTHR33991">
    <property type="entry name" value="DNA REPAIR PROTEIN RECO"/>
    <property type="match status" value="1"/>
</dbReference>
<dbReference type="GO" id="GO:0006302">
    <property type="term" value="P:double-strand break repair"/>
    <property type="evidence" value="ECO:0007669"/>
    <property type="project" value="TreeGrafter"/>
</dbReference>
<protein>
    <recommendedName>
        <fullName evidence="4">DNA repair protein RecO</fullName>
    </recommendedName>
    <alternativeName>
        <fullName evidence="4">Recombination protein O</fullName>
    </alternativeName>
</protein>
<dbReference type="Proteomes" id="UP000255328">
    <property type="component" value="Unassembled WGS sequence"/>
</dbReference>
<dbReference type="RefSeq" id="WP_172606930.1">
    <property type="nucleotide sequence ID" value="NZ_CASFEE010000001.1"/>
</dbReference>
<comment type="function">
    <text evidence="4">Involved in DNA repair and RecF pathway recombination.</text>
</comment>
<keyword evidence="2 4" id="KW-0233">DNA recombination</keyword>
<dbReference type="Pfam" id="PF11967">
    <property type="entry name" value="RecO_N"/>
    <property type="match status" value="1"/>
</dbReference>
<dbReference type="GO" id="GO:0006310">
    <property type="term" value="P:DNA recombination"/>
    <property type="evidence" value="ECO:0007669"/>
    <property type="project" value="UniProtKB-UniRule"/>
</dbReference>
<reference evidence="6 7" key="1">
    <citation type="submission" date="2018-06" db="EMBL/GenBank/DDBJ databases">
        <authorList>
            <consortium name="Pathogen Informatics"/>
            <person name="Doyle S."/>
        </authorList>
    </citation>
    <scope>NUCLEOTIDE SEQUENCE [LARGE SCALE GENOMIC DNA]</scope>
    <source>
        <strain evidence="6 7">NCTC10723</strain>
    </source>
</reference>
<dbReference type="EMBL" id="UGGU01000003">
    <property type="protein sequence ID" value="STO31002.1"/>
    <property type="molecule type" value="Genomic_DNA"/>
</dbReference>
<dbReference type="InterPro" id="IPR022572">
    <property type="entry name" value="DNA_rep/recomb_RecO_N"/>
</dbReference>
<dbReference type="InterPro" id="IPR012340">
    <property type="entry name" value="NA-bd_OB-fold"/>
</dbReference>